<evidence type="ECO:0000259" key="1">
    <source>
        <dbReference type="PROSITE" id="PS50181"/>
    </source>
</evidence>
<dbReference type="Gene3D" id="1.20.1280.50">
    <property type="match status" value="1"/>
</dbReference>
<keyword evidence="3" id="KW-1185">Reference proteome</keyword>
<dbReference type="InterPro" id="IPR001810">
    <property type="entry name" value="F-box_dom"/>
</dbReference>
<dbReference type="Pfam" id="PF12937">
    <property type="entry name" value="F-box-like"/>
    <property type="match status" value="1"/>
</dbReference>
<dbReference type="AlphaFoldDB" id="A0A9N8VD90"/>
<reference evidence="2" key="1">
    <citation type="submission" date="2021-06" db="EMBL/GenBank/DDBJ databases">
        <authorList>
            <person name="Kallberg Y."/>
            <person name="Tangrot J."/>
            <person name="Rosling A."/>
        </authorList>
    </citation>
    <scope>NUCLEOTIDE SEQUENCE</scope>
    <source>
        <strain evidence="2">MT106</strain>
    </source>
</reference>
<name>A0A9N8VD90_9GLOM</name>
<comment type="caution">
    <text evidence="2">The sequence shown here is derived from an EMBL/GenBank/DDBJ whole genome shotgun (WGS) entry which is preliminary data.</text>
</comment>
<dbReference type="SUPFAM" id="SSF81383">
    <property type="entry name" value="F-box domain"/>
    <property type="match status" value="1"/>
</dbReference>
<dbReference type="Proteomes" id="UP000789831">
    <property type="component" value="Unassembled WGS sequence"/>
</dbReference>
<protein>
    <submittedName>
        <fullName evidence="2">5653_t:CDS:1</fullName>
    </submittedName>
</protein>
<evidence type="ECO:0000313" key="2">
    <source>
        <dbReference type="EMBL" id="CAG8446275.1"/>
    </source>
</evidence>
<dbReference type="EMBL" id="CAJVPL010000098">
    <property type="protein sequence ID" value="CAG8446275.1"/>
    <property type="molecule type" value="Genomic_DNA"/>
</dbReference>
<sequence length="312" mass="36786">MLLIGKPQNESKERHKDAISRQISVKKGSNKKQRQKCHLTALSPEVFINICQYLPPEDLNRLALTCKSFFNFLFSESESTQLMWKHSRTKYSSFHRQLPPPRGMSELDYTKLVFGKICQICKCRIFKPKIDWNFQVRCCTECYNQNVGTVLKIMSKFPVRLPESVWKTLPHRYNSKSERIYWIADVIVRYQEYKALDNDNDNNVTEKTLWIEKKAAENAVYIEDQAHRDELYKRSFRHKSANKRLGKKARIETIDARIAEFCSQCSQYDFLLMRKCPSYNLAISAGTVFTNRSWTILRNKLVKEYDAGEFIF</sequence>
<gene>
    <name evidence="2" type="ORF">AGERDE_LOCUS1434</name>
</gene>
<evidence type="ECO:0000313" key="3">
    <source>
        <dbReference type="Proteomes" id="UP000789831"/>
    </source>
</evidence>
<proteinExistence type="predicted"/>
<feature type="domain" description="F-box" evidence="1">
    <location>
        <begin position="36"/>
        <end position="87"/>
    </location>
</feature>
<organism evidence="2 3">
    <name type="scientific">Ambispora gerdemannii</name>
    <dbReference type="NCBI Taxonomy" id="144530"/>
    <lineage>
        <taxon>Eukaryota</taxon>
        <taxon>Fungi</taxon>
        <taxon>Fungi incertae sedis</taxon>
        <taxon>Mucoromycota</taxon>
        <taxon>Glomeromycotina</taxon>
        <taxon>Glomeromycetes</taxon>
        <taxon>Archaeosporales</taxon>
        <taxon>Ambisporaceae</taxon>
        <taxon>Ambispora</taxon>
    </lineage>
</organism>
<dbReference type="InterPro" id="IPR036047">
    <property type="entry name" value="F-box-like_dom_sf"/>
</dbReference>
<accession>A0A9N8VD90</accession>
<dbReference type="CDD" id="cd09917">
    <property type="entry name" value="F-box_SF"/>
    <property type="match status" value="1"/>
</dbReference>
<dbReference type="OrthoDB" id="2322499at2759"/>
<dbReference type="SMART" id="SM00256">
    <property type="entry name" value="FBOX"/>
    <property type="match status" value="1"/>
</dbReference>
<dbReference type="PROSITE" id="PS50181">
    <property type="entry name" value="FBOX"/>
    <property type="match status" value="1"/>
</dbReference>